<dbReference type="EMBL" id="JABVXQ010000015">
    <property type="protein sequence ID" value="KAF6074897.1"/>
    <property type="molecule type" value="Genomic_DNA"/>
</dbReference>
<sequence length="149" mass="16951">MWRLLWSKDFLEALGLLPRRALAHCHHFGVTVHRCKPRSIRVELTERAYLFLSQTLKTHTGVLTVQNNRFSPGEKAGILLNFHLFEPKCRQGLGLDDISYSCHPKDKYRSAQLQPARAAETCLARTWPRLTLTEPHSLGVCTAPQLHVG</sequence>
<dbReference type="AlphaFoldDB" id="A0A833YIV3"/>
<gene>
    <name evidence="1" type="ORF">HJG60_009308</name>
</gene>
<name>A0A833YIV3_9CHIR</name>
<evidence type="ECO:0000313" key="1">
    <source>
        <dbReference type="EMBL" id="KAF6074897.1"/>
    </source>
</evidence>
<evidence type="ECO:0000313" key="2">
    <source>
        <dbReference type="Proteomes" id="UP000664940"/>
    </source>
</evidence>
<proteinExistence type="predicted"/>
<protein>
    <submittedName>
        <fullName evidence="1">Uncharacterized protein</fullName>
    </submittedName>
</protein>
<dbReference type="Proteomes" id="UP000664940">
    <property type="component" value="Unassembled WGS sequence"/>
</dbReference>
<accession>A0A833YIV3</accession>
<reference evidence="1 2" key="1">
    <citation type="journal article" date="2020" name="Nature">
        <title>Six reference-quality genomes reveal evolution of bat adaptations.</title>
        <authorList>
            <person name="Jebb D."/>
            <person name="Huang Z."/>
            <person name="Pippel M."/>
            <person name="Hughes G.M."/>
            <person name="Lavrichenko K."/>
            <person name="Devanna P."/>
            <person name="Winkler S."/>
            <person name="Jermiin L.S."/>
            <person name="Skirmuntt E.C."/>
            <person name="Katzourakis A."/>
            <person name="Burkitt-Gray L."/>
            <person name="Ray D.A."/>
            <person name="Sullivan K.A.M."/>
            <person name="Roscito J.G."/>
            <person name="Kirilenko B.M."/>
            <person name="Davalos L.M."/>
            <person name="Corthals A.P."/>
            <person name="Power M.L."/>
            <person name="Jones G."/>
            <person name="Ransome R.D."/>
            <person name="Dechmann D.K.N."/>
            <person name="Locatelli A.G."/>
            <person name="Puechmaille S.J."/>
            <person name="Fedrigo O."/>
            <person name="Jarvis E.D."/>
            <person name="Hiller M."/>
            <person name="Vernes S.C."/>
            <person name="Myers E.W."/>
            <person name="Teeling E.C."/>
        </authorList>
    </citation>
    <scope>NUCLEOTIDE SEQUENCE [LARGE SCALE GENOMIC DNA]</scope>
    <source>
        <strain evidence="1">Bat1K_MPI-CBG_1</strain>
    </source>
</reference>
<organism evidence="1 2">
    <name type="scientific">Phyllostomus discolor</name>
    <name type="common">pale spear-nosed bat</name>
    <dbReference type="NCBI Taxonomy" id="89673"/>
    <lineage>
        <taxon>Eukaryota</taxon>
        <taxon>Metazoa</taxon>
        <taxon>Chordata</taxon>
        <taxon>Craniata</taxon>
        <taxon>Vertebrata</taxon>
        <taxon>Euteleostomi</taxon>
        <taxon>Mammalia</taxon>
        <taxon>Eutheria</taxon>
        <taxon>Laurasiatheria</taxon>
        <taxon>Chiroptera</taxon>
        <taxon>Yangochiroptera</taxon>
        <taxon>Phyllostomidae</taxon>
        <taxon>Phyllostominae</taxon>
        <taxon>Phyllostomus</taxon>
    </lineage>
</organism>
<comment type="caution">
    <text evidence="1">The sequence shown here is derived from an EMBL/GenBank/DDBJ whole genome shotgun (WGS) entry which is preliminary data.</text>
</comment>